<evidence type="ECO:0000256" key="19">
    <source>
        <dbReference type="SAM" id="MobiDB-lite"/>
    </source>
</evidence>
<comment type="subcellular location">
    <subcellularLocation>
        <location evidence="15">Cell projection</location>
        <location evidence="15">Cilium</location>
        <location evidence="15">Flagellum membrane</location>
        <topology evidence="15">Single-pass type I membrane protein</topology>
    </subcellularLocation>
</comment>
<dbReference type="PANTHER" id="PTHR33722">
    <property type="entry name" value="CATION CHANNEL SPERM-ASSOCIATED PROTEIN SUBUNIT DELTA-RELATED"/>
    <property type="match status" value="1"/>
</dbReference>
<evidence type="ECO:0000256" key="16">
    <source>
        <dbReference type="ARBA" id="ARBA00040129"/>
    </source>
</evidence>
<keyword evidence="3" id="KW-1003">Cell membrane</keyword>
<evidence type="ECO:0000256" key="15">
    <source>
        <dbReference type="ARBA" id="ARBA00037793"/>
    </source>
</evidence>
<evidence type="ECO:0000256" key="9">
    <source>
        <dbReference type="ARBA" id="ARBA00022989"/>
    </source>
</evidence>
<comment type="function">
    <text evidence="18">Auxiliary component of the CatSper complex, a complex involved in sperm cell hyperactivation. Sperm cell hyperactivation is needed for sperm motility which is essential late in the preparation of sperm for fertilization. Required for CATSPER1 stability before intraflagellar transport and/or incorporation of the CatSper complex channel into the flagellar membrane.</text>
</comment>
<evidence type="ECO:0000313" key="23">
    <source>
        <dbReference type="Proteomes" id="UP000694845"/>
    </source>
</evidence>
<keyword evidence="10" id="KW-0969">Cilium</keyword>
<organism evidence="23 24">
    <name type="scientific">Acanthaster planci</name>
    <name type="common">Crown-of-thorns starfish</name>
    <dbReference type="NCBI Taxonomy" id="133434"/>
    <lineage>
        <taxon>Eukaryota</taxon>
        <taxon>Metazoa</taxon>
        <taxon>Echinodermata</taxon>
        <taxon>Eleutherozoa</taxon>
        <taxon>Asterozoa</taxon>
        <taxon>Asteroidea</taxon>
        <taxon>Valvatacea</taxon>
        <taxon>Valvatida</taxon>
        <taxon>Acanthasteridae</taxon>
        <taxon>Acanthaster</taxon>
    </lineage>
</organism>
<dbReference type="GeneID" id="110988413"/>
<feature type="signal peptide" evidence="20">
    <location>
        <begin position="1"/>
        <end position="27"/>
    </location>
</feature>
<gene>
    <name evidence="24" type="primary">LOC110988413</name>
</gene>
<evidence type="ECO:0000256" key="20">
    <source>
        <dbReference type="SAM" id="SignalP"/>
    </source>
</evidence>
<dbReference type="GO" id="GO:0036128">
    <property type="term" value="C:CatSper complex"/>
    <property type="evidence" value="ECO:0007669"/>
    <property type="project" value="InterPro"/>
</dbReference>
<evidence type="ECO:0000256" key="13">
    <source>
        <dbReference type="ARBA" id="ARBA00023180"/>
    </source>
</evidence>
<dbReference type="Proteomes" id="UP000694845">
    <property type="component" value="Unplaced"/>
</dbReference>
<dbReference type="InterPro" id="IPR028751">
    <property type="entry name" value="CATSPERD/E"/>
</dbReference>
<evidence type="ECO:0000313" key="24">
    <source>
        <dbReference type="RefSeq" id="XP_022107559.1"/>
    </source>
</evidence>
<dbReference type="InterPro" id="IPR053814">
    <property type="entry name" value="CATSPERD/E_C"/>
</dbReference>
<dbReference type="RefSeq" id="XP_022107559.1">
    <property type="nucleotide sequence ID" value="XM_022251867.1"/>
</dbReference>
<keyword evidence="9" id="KW-1133">Transmembrane helix</keyword>
<dbReference type="InterPro" id="IPR053813">
    <property type="entry name" value="CATSPERD_beta-prop"/>
</dbReference>
<feature type="region of interest" description="Disordered" evidence="19">
    <location>
        <begin position="774"/>
        <end position="795"/>
    </location>
</feature>
<keyword evidence="2" id="KW-0217">Developmental protein</keyword>
<feature type="chain" id="PRO_5034734215" description="Cation channel sperm-associated auxiliary subunit delta" evidence="20">
    <location>
        <begin position="28"/>
        <end position="795"/>
    </location>
</feature>
<evidence type="ECO:0000259" key="22">
    <source>
        <dbReference type="Pfam" id="PF22850"/>
    </source>
</evidence>
<dbReference type="KEGG" id="aplc:110988413"/>
<feature type="domain" description="CATSPERD/E C-terminal" evidence="22">
    <location>
        <begin position="556"/>
        <end position="766"/>
    </location>
</feature>
<keyword evidence="13" id="KW-0325">Glycoprotein</keyword>
<keyword evidence="4" id="KW-0812">Transmembrane</keyword>
<evidence type="ECO:0000256" key="7">
    <source>
        <dbReference type="ARBA" id="ARBA00022846"/>
    </source>
</evidence>
<sequence length="795" mass="88246">MEPSAFLYPMPFCAFFVTLFSNCFVAANSNANSINHWSFPVDGPTVASLPLTHEGNHSILMHHRCRRDTLLYLRGGAYLTRDGFESALDPLYISSDLLKAGTSSPVLRSATFSSDNLIMAVSGTVLTYNLRTQQLSRATGIPDDVDINQVASFPCCYSDTEWCLKQDSSVVAFNSYSPSRTTITYFLSSDRGQSFSIRQFQLGFPIKGKILGASIFGSLKTVTFLVDREDSLSAQFVYDYIHPTHAILAKPFALPFNVTGNQTSFAQLESGVSSLVVWDSQDIYYSAVAGKAVIKTVVHSRDPSLALADDDTVHQVISNKNGDFAVLTTKGRVYFGREGLPPKIVKLPLKSPLPDLIGNSYAIRFTPTNNIQLLYAVDTNENTSAFPPTSKLQMLSQVVYVQQQLAEVTPPLEKCRHQGFITNFHDRLFYLDLGQTLDLSATVIPGAWECNSYMVSLSNLGILSVNTSVQVGEPLAQGVISTKLFAHVSLIADTLPEGGKDEARGMSTLSMSMYDASLMCHHRKQVVAHVVAGCSPGRHVRIRKNGDEDCTNKRGYAYTIYKDVYDPTFLLGSRGLTATADKTVLYDYNTLDCPIVMYYQDMLKPIVDLYDGDVFVEEVQEDYVVNEINGMFTYSYEKTAKQVGCRSQPQSWLRQLIAQDSPDPATAWTRENYRNCFQDDASGLQFPDRPYEILSSQNNNRLKWSAYNGIMVFNLSVLNPDYSFCQLRGQFAVEVYGVLPQSVLPPLRIMVATCGLGLATVVAFYIGQKLWPGDRDKEEEESKEREAGAQEVPNS</sequence>
<evidence type="ECO:0000256" key="14">
    <source>
        <dbReference type="ARBA" id="ARBA00023273"/>
    </source>
</evidence>
<evidence type="ECO:0000256" key="5">
    <source>
        <dbReference type="ARBA" id="ARBA00022729"/>
    </source>
</evidence>
<evidence type="ECO:0000256" key="17">
    <source>
        <dbReference type="ARBA" id="ARBA00041424"/>
    </source>
</evidence>
<feature type="compositionally biased region" description="Basic and acidic residues" evidence="19">
    <location>
        <begin position="774"/>
        <end position="788"/>
    </location>
</feature>
<evidence type="ECO:0000256" key="1">
    <source>
        <dbReference type="ARBA" id="ARBA00010246"/>
    </source>
</evidence>
<evidence type="ECO:0000256" key="12">
    <source>
        <dbReference type="ARBA" id="ARBA00023157"/>
    </source>
</evidence>
<evidence type="ECO:0000256" key="8">
    <source>
        <dbReference type="ARBA" id="ARBA00022871"/>
    </source>
</evidence>
<keyword evidence="11" id="KW-0472">Membrane</keyword>
<dbReference type="GO" id="GO:0097228">
    <property type="term" value="C:sperm principal piece"/>
    <property type="evidence" value="ECO:0007669"/>
    <property type="project" value="TreeGrafter"/>
</dbReference>
<dbReference type="AlphaFoldDB" id="A0A8B7ZQ87"/>
<dbReference type="Pfam" id="PF22850">
    <property type="entry name" value="CATSPERD-E_C"/>
    <property type="match status" value="1"/>
</dbReference>
<evidence type="ECO:0000259" key="21">
    <source>
        <dbReference type="Pfam" id="PF15020"/>
    </source>
</evidence>
<proteinExistence type="inferred from homology"/>
<dbReference type="PANTHER" id="PTHR33722:SF1">
    <property type="entry name" value="CATION CHANNEL SPERM-ASSOCIATED AUXILIARY SUBUNIT DELTA"/>
    <property type="match status" value="1"/>
</dbReference>
<feature type="domain" description="CATSPERD beta-propeller" evidence="21">
    <location>
        <begin position="53"/>
        <end position="380"/>
    </location>
</feature>
<dbReference type="Pfam" id="PF15020">
    <property type="entry name" value="Beta-prop_CATSPERD"/>
    <property type="match status" value="1"/>
</dbReference>
<keyword evidence="14" id="KW-0966">Cell projection</keyword>
<evidence type="ECO:0000256" key="2">
    <source>
        <dbReference type="ARBA" id="ARBA00022473"/>
    </source>
</evidence>
<evidence type="ECO:0000256" key="11">
    <source>
        <dbReference type="ARBA" id="ARBA00023136"/>
    </source>
</evidence>
<protein>
    <recommendedName>
        <fullName evidence="16">Cation channel sperm-associated auxiliary subunit delta</fullName>
    </recommendedName>
    <alternativeName>
        <fullName evidence="17">Transmembrane protein 146</fullName>
    </alternativeName>
</protein>
<evidence type="ECO:0000256" key="10">
    <source>
        <dbReference type="ARBA" id="ARBA00023069"/>
    </source>
</evidence>
<dbReference type="GO" id="GO:0048240">
    <property type="term" value="P:sperm capacitation"/>
    <property type="evidence" value="ECO:0007669"/>
    <property type="project" value="TreeGrafter"/>
</dbReference>
<evidence type="ECO:0000256" key="4">
    <source>
        <dbReference type="ARBA" id="ARBA00022692"/>
    </source>
</evidence>
<dbReference type="GO" id="GO:0030317">
    <property type="term" value="P:flagellated sperm motility"/>
    <property type="evidence" value="ECO:0007669"/>
    <property type="project" value="TreeGrafter"/>
</dbReference>
<keyword evidence="12" id="KW-1015">Disulfide bond</keyword>
<keyword evidence="6" id="KW-0221">Differentiation</keyword>
<comment type="similarity">
    <text evidence="1">Belongs to the CATSPERD family.</text>
</comment>
<accession>A0A8B7ZQ87</accession>
<evidence type="ECO:0000256" key="3">
    <source>
        <dbReference type="ARBA" id="ARBA00022475"/>
    </source>
</evidence>
<evidence type="ECO:0000256" key="6">
    <source>
        <dbReference type="ARBA" id="ARBA00022782"/>
    </source>
</evidence>
<name>A0A8B7ZQ87_ACAPL</name>
<keyword evidence="5 20" id="KW-0732">Signal</keyword>
<keyword evidence="7" id="KW-0282">Flagellum</keyword>
<reference evidence="24" key="1">
    <citation type="submission" date="2025-08" db="UniProtKB">
        <authorList>
            <consortium name="RefSeq"/>
        </authorList>
    </citation>
    <scope>IDENTIFICATION</scope>
</reference>
<keyword evidence="8" id="KW-0744">Spermatogenesis</keyword>
<dbReference type="OrthoDB" id="8646292at2759"/>
<evidence type="ECO:0000256" key="18">
    <source>
        <dbReference type="ARBA" id="ARBA00046028"/>
    </source>
</evidence>
<keyword evidence="23" id="KW-1185">Reference proteome</keyword>